<dbReference type="Proteomes" id="UP000594454">
    <property type="component" value="Chromosome 6"/>
</dbReference>
<dbReference type="OrthoDB" id="7785529at2759"/>
<evidence type="ECO:0000256" key="2">
    <source>
        <dbReference type="ARBA" id="ARBA00022606"/>
    </source>
</evidence>
<accession>A0A7R8V875</accession>
<dbReference type="InterPro" id="IPR014752">
    <property type="entry name" value="Arrestin-like_C"/>
</dbReference>
<dbReference type="InterPro" id="IPR014756">
    <property type="entry name" value="Ig_E-set"/>
</dbReference>
<dbReference type="GO" id="GO:0015031">
    <property type="term" value="P:protein transport"/>
    <property type="evidence" value="ECO:0007669"/>
    <property type="project" value="TreeGrafter"/>
</dbReference>
<evidence type="ECO:0000313" key="6">
    <source>
        <dbReference type="Proteomes" id="UP000594454"/>
    </source>
</evidence>
<evidence type="ECO:0000259" key="4">
    <source>
        <dbReference type="SMART" id="SM01017"/>
    </source>
</evidence>
<dbReference type="PANTHER" id="PTHR11188:SF167">
    <property type="entry name" value="ARRESTIN C-TERMINAL-LIKE DOMAIN-CONTAINING PROTEIN-RELATED"/>
    <property type="match status" value="1"/>
</dbReference>
<evidence type="ECO:0000313" key="5">
    <source>
        <dbReference type="EMBL" id="CAD7093280.1"/>
    </source>
</evidence>
<keyword evidence="6" id="KW-1185">Reference proteome</keyword>
<dbReference type="SUPFAM" id="SSF81296">
    <property type="entry name" value="E set domains"/>
    <property type="match status" value="2"/>
</dbReference>
<dbReference type="GO" id="GO:0005737">
    <property type="term" value="C:cytoplasm"/>
    <property type="evidence" value="ECO:0007669"/>
    <property type="project" value="TreeGrafter"/>
</dbReference>
<dbReference type="Pfam" id="PF00339">
    <property type="entry name" value="Arrestin_N"/>
    <property type="match status" value="1"/>
</dbReference>
<protein>
    <recommendedName>
        <fullName evidence="4">Arrestin C-terminal-like domain-containing protein</fullName>
    </recommendedName>
</protein>
<evidence type="ECO:0000256" key="3">
    <source>
        <dbReference type="SAM" id="MobiDB-lite"/>
    </source>
</evidence>
<feature type="region of interest" description="Disordered" evidence="3">
    <location>
        <begin position="385"/>
        <end position="464"/>
    </location>
</feature>
<sequence length="464" mass="51286">MSTECTIRFDNNPHGVYYSGQLVSGACELVTTKQKTIRAIYITINGFAQVRWTESRSRKTAEGKSENYIETFRGDEQYLSSRTVVLGQDTGNFFELHPGKYVYPFQIQLPPHVPTSYNGFYGQIRYEVNLAIDRPWKYDNIFRQPFTVISPLDLNTNPIYRAPVEKKEEKQFCCGTCFYFKNDPIVLNADIPYSAFAPGQNIDFKIFVGNESNVDCREVKIKLVQTTEFSTRTPEAKHRTESMKVAEKKLGAVLKLSRKEYKDFLKIPAVAPSSLETCSIIKVKYTLEINVKIAGLHTNMNISVPVTIGTIPLAGTVAGGDSVITMQPQANGQRDGQPPPYSSIAPPAYEEATHSGKLFVDKDEEEKYGKALPFVPKYPVYHSPNAPTSGPIPPTIGHTTPSKPPANVPAAGPTPEELNLGIIPNPAATTPGPIPMYPPVPPADQPSSPPKQPDVKPRPIGWNA</sequence>
<proteinExistence type="inferred from homology"/>
<organism evidence="5 6">
    <name type="scientific">Hermetia illucens</name>
    <name type="common">Black soldier fly</name>
    <dbReference type="NCBI Taxonomy" id="343691"/>
    <lineage>
        <taxon>Eukaryota</taxon>
        <taxon>Metazoa</taxon>
        <taxon>Ecdysozoa</taxon>
        <taxon>Arthropoda</taxon>
        <taxon>Hexapoda</taxon>
        <taxon>Insecta</taxon>
        <taxon>Pterygota</taxon>
        <taxon>Neoptera</taxon>
        <taxon>Endopterygota</taxon>
        <taxon>Diptera</taxon>
        <taxon>Brachycera</taxon>
        <taxon>Stratiomyomorpha</taxon>
        <taxon>Stratiomyidae</taxon>
        <taxon>Hermetiinae</taxon>
        <taxon>Hermetia</taxon>
    </lineage>
</organism>
<dbReference type="EMBL" id="LR899014">
    <property type="protein sequence ID" value="CAD7093280.1"/>
    <property type="molecule type" value="Genomic_DNA"/>
</dbReference>
<gene>
    <name evidence="5" type="ORF">HERILL_LOCUS15569</name>
</gene>
<dbReference type="InterPro" id="IPR050357">
    <property type="entry name" value="Arrestin_domain-protein"/>
</dbReference>
<dbReference type="FunCoup" id="A0A7R8V875">
    <property type="interactions" value="120"/>
</dbReference>
<dbReference type="AlphaFoldDB" id="A0A7R8V875"/>
<keyword evidence="2" id="KW-0716">Sensory transduction</keyword>
<reference evidence="5 6" key="1">
    <citation type="submission" date="2020-11" db="EMBL/GenBank/DDBJ databases">
        <authorList>
            <person name="Wallbank WR R."/>
            <person name="Pardo Diaz C."/>
            <person name="Kozak K."/>
            <person name="Martin S."/>
            <person name="Jiggins C."/>
            <person name="Moest M."/>
            <person name="Warren A I."/>
            <person name="Generalovic N T."/>
            <person name="Byers J.R.P. K."/>
            <person name="Montejo-Kovacevich G."/>
            <person name="Yen C E."/>
        </authorList>
    </citation>
    <scope>NUCLEOTIDE SEQUENCE [LARGE SCALE GENOMIC DNA]</scope>
</reference>
<dbReference type="InterPro" id="IPR011021">
    <property type="entry name" value="Arrestin-like_N"/>
</dbReference>
<dbReference type="OMA" id="STECTIR"/>
<name>A0A7R8V875_HERIL</name>
<dbReference type="InterPro" id="IPR011022">
    <property type="entry name" value="Arrestin_C-like"/>
</dbReference>
<dbReference type="InParanoid" id="A0A7R8V875"/>
<feature type="compositionally biased region" description="Pro residues" evidence="3">
    <location>
        <begin position="432"/>
        <end position="452"/>
    </location>
</feature>
<dbReference type="Gene3D" id="2.60.40.640">
    <property type="match status" value="2"/>
</dbReference>
<dbReference type="PANTHER" id="PTHR11188">
    <property type="entry name" value="ARRESTIN DOMAIN CONTAINING PROTEIN"/>
    <property type="match status" value="1"/>
</dbReference>
<dbReference type="SMART" id="SM01017">
    <property type="entry name" value="Arrestin_C"/>
    <property type="match status" value="1"/>
</dbReference>
<comment type="similarity">
    <text evidence="1">Belongs to the arrestin family.</text>
</comment>
<feature type="domain" description="Arrestin C-terminal-like" evidence="4">
    <location>
        <begin position="181"/>
        <end position="313"/>
    </location>
</feature>
<evidence type="ECO:0000256" key="1">
    <source>
        <dbReference type="ARBA" id="ARBA00005298"/>
    </source>
</evidence>
<dbReference type="Pfam" id="PF02752">
    <property type="entry name" value="Arrestin_C"/>
    <property type="match status" value="1"/>
</dbReference>